<feature type="domain" description="Response regulatory" evidence="6">
    <location>
        <begin position="525"/>
        <end position="640"/>
    </location>
</feature>
<evidence type="ECO:0000256" key="3">
    <source>
        <dbReference type="ARBA" id="ARBA00022553"/>
    </source>
</evidence>
<feature type="domain" description="Histidine kinase" evidence="5">
    <location>
        <begin position="289"/>
        <end position="508"/>
    </location>
</feature>
<dbReference type="InterPro" id="IPR003661">
    <property type="entry name" value="HisK_dim/P_dom"/>
</dbReference>
<dbReference type="Proteomes" id="UP000054683">
    <property type="component" value="Unassembled WGS sequence"/>
</dbReference>
<protein>
    <recommendedName>
        <fullName evidence="2">histidine kinase</fullName>
        <ecNumber evidence="2">2.7.13.3</ecNumber>
    </recommendedName>
</protein>
<comment type="catalytic activity">
    <reaction evidence="1">
        <text>ATP + protein L-histidine = ADP + protein N-phospho-L-histidine.</text>
        <dbReference type="EC" id="2.7.13.3"/>
    </reaction>
</comment>
<dbReference type="SMART" id="SM00388">
    <property type="entry name" value="HisKA"/>
    <property type="match status" value="1"/>
</dbReference>
<dbReference type="PANTHER" id="PTHR43065">
    <property type="entry name" value="SENSOR HISTIDINE KINASE"/>
    <property type="match status" value="1"/>
</dbReference>
<gene>
    <name evidence="9" type="ORF">AWB69_07808</name>
</gene>
<proteinExistence type="predicted"/>
<dbReference type="EC" id="2.7.13.3" evidence="2"/>
<dbReference type="SMART" id="SM00086">
    <property type="entry name" value="PAC"/>
    <property type="match status" value="2"/>
</dbReference>
<keyword evidence="9" id="KW-0808">Transferase</keyword>
<dbReference type="Pfam" id="PF13426">
    <property type="entry name" value="PAS_9"/>
    <property type="match status" value="2"/>
</dbReference>
<accession>A0A158JFI7</accession>
<dbReference type="Pfam" id="PF00072">
    <property type="entry name" value="Response_reg"/>
    <property type="match status" value="1"/>
</dbReference>
<dbReference type="PANTHER" id="PTHR43065:SF49">
    <property type="entry name" value="HISTIDINE KINASE"/>
    <property type="match status" value="1"/>
</dbReference>
<keyword evidence="3 4" id="KW-0597">Phosphoprotein</keyword>
<evidence type="ECO:0000259" key="6">
    <source>
        <dbReference type="PROSITE" id="PS50110"/>
    </source>
</evidence>
<dbReference type="CDD" id="cd00082">
    <property type="entry name" value="HisKA"/>
    <property type="match status" value="1"/>
</dbReference>
<dbReference type="Gene3D" id="1.10.287.130">
    <property type="match status" value="1"/>
</dbReference>
<dbReference type="PRINTS" id="PR00344">
    <property type="entry name" value="BCTRLSENSOR"/>
</dbReference>
<feature type="domain" description="PAS" evidence="7">
    <location>
        <begin position="142"/>
        <end position="199"/>
    </location>
</feature>
<evidence type="ECO:0000259" key="8">
    <source>
        <dbReference type="PROSITE" id="PS50113"/>
    </source>
</evidence>
<dbReference type="OrthoDB" id="5389366at2"/>
<evidence type="ECO:0000256" key="1">
    <source>
        <dbReference type="ARBA" id="ARBA00000085"/>
    </source>
</evidence>
<dbReference type="SUPFAM" id="SSF52172">
    <property type="entry name" value="CheY-like"/>
    <property type="match status" value="1"/>
</dbReference>
<dbReference type="InterPro" id="IPR004358">
    <property type="entry name" value="Sig_transdc_His_kin-like_C"/>
</dbReference>
<dbReference type="RefSeq" id="WP_075644065.1">
    <property type="nucleotide sequence ID" value="NZ_FCOK02000086.1"/>
</dbReference>
<feature type="domain" description="PAC" evidence="8">
    <location>
        <begin position="217"/>
        <end position="269"/>
    </location>
</feature>
<dbReference type="InterPro" id="IPR000700">
    <property type="entry name" value="PAS-assoc_C"/>
</dbReference>
<dbReference type="GO" id="GO:0000155">
    <property type="term" value="F:phosphorelay sensor kinase activity"/>
    <property type="evidence" value="ECO:0007669"/>
    <property type="project" value="InterPro"/>
</dbReference>
<dbReference type="SMART" id="SM00091">
    <property type="entry name" value="PAS"/>
    <property type="match status" value="2"/>
</dbReference>
<dbReference type="SUPFAM" id="SSF55785">
    <property type="entry name" value="PYP-like sensor domain (PAS domain)"/>
    <property type="match status" value="2"/>
</dbReference>
<evidence type="ECO:0000259" key="5">
    <source>
        <dbReference type="PROSITE" id="PS50109"/>
    </source>
</evidence>
<evidence type="ECO:0000259" key="7">
    <source>
        <dbReference type="PROSITE" id="PS50112"/>
    </source>
</evidence>
<dbReference type="Gene3D" id="3.40.50.2300">
    <property type="match status" value="1"/>
</dbReference>
<keyword evidence="9" id="KW-0418">Kinase</keyword>
<dbReference type="AlphaFoldDB" id="A0A158JFI7"/>
<reference evidence="9 10" key="1">
    <citation type="submission" date="2016-01" db="EMBL/GenBank/DDBJ databases">
        <authorList>
            <person name="Oliw E.H."/>
        </authorList>
    </citation>
    <scope>NUCLEOTIDE SEQUENCE [LARGE SCALE GENOMIC DNA]</scope>
    <source>
        <strain evidence="9">LMG 27134</strain>
    </source>
</reference>
<dbReference type="PROSITE" id="PS50110">
    <property type="entry name" value="RESPONSE_REGULATORY"/>
    <property type="match status" value="1"/>
</dbReference>
<dbReference type="InterPro" id="IPR005467">
    <property type="entry name" value="His_kinase_dom"/>
</dbReference>
<dbReference type="PROSITE" id="PS50112">
    <property type="entry name" value="PAS"/>
    <property type="match status" value="2"/>
</dbReference>
<dbReference type="PROSITE" id="PS50113">
    <property type="entry name" value="PAC"/>
    <property type="match status" value="2"/>
</dbReference>
<organism evidence="9 10">
    <name type="scientific">Caballeronia udeis</name>
    <dbReference type="NCBI Taxonomy" id="1232866"/>
    <lineage>
        <taxon>Bacteria</taxon>
        <taxon>Pseudomonadati</taxon>
        <taxon>Pseudomonadota</taxon>
        <taxon>Betaproteobacteria</taxon>
        <taxon>Burkholderiales</taxon>
        <taxon>Burkholderiaceae</taxon>
        <taxon>Caballeronia</taxon>
    </lineage>
</organism>
<dbReference type="SMART" id="SM00448">
    <property type="entry name" value="REC"/>
    <property type="match status" value="1"/>
</dbReference>
<dbReference type="PROSITE" id="PS50109">
    <property type="entry name" value="HIS_KIN"/>
    <property type="match status" value="1"/>
</dbReference>
<dbReference type="SUPFAM" id="SSF55874">
    <property type="entry name" value="ATPase domain of HSP90 chaperone/DNA topoisomerase II/histidine kinase"/>
    <property type="match status" value="1"/>
</dbReference>
<evidence type="ECO:0000256" key="2">
    <source>
        <dbReference type="ARBA" id="ARBA00012438"/>
    </source>
</evidence>
<dbReference type="Pfam" id="PF02518">
    <property type="entry name" value="HATPase_c"/>
    <property type="match status" value="1"/>
</dbReference>
<evidence type="ECO:0000313" key="9">
    <source>
        <dbReference type="EMBL" id="SAL67632.1"/>
    </source>
</evidence>
<dbReference type="Gene3D" id="3.30.565.10">
    <property type="entry name" value="Histidine kinase-like ATPase, C-terminal domain"/>
    <property type="match status" value="1"/>
</dbReference>
<dbReference type="Gene3D" id="3.30.450.20">
    <property type="entry name" value="PAS domain"/>
    <property type="match status" value="2"/>
</dbReference>
<dbReference type="InterPro" id="IPR036097">
    <property type="entry name" value="HisK_dim/P_sf"/>
</dbReference>
<name>A0A158JFI7_9BURK</name>
<dbReference type="CDD" id="cd00130">
    <property type="entry name" value="PAS"/>
    <property type="match status" value="2"/>
</dbReference>
<dbReference type="InterPro" id="IPR011006">
    <property type="entry name" value="CheY-like_superfamily"/>
</dbReference>
<sequence length="640" mass="69765">MTHSHDRSLTALSDAQRFELLVTSVKDYAIYMLDTEGIIVSWNAGAQRFKGYTASEVIGRHFSLFYTDEDKQSGLPQKALDKSAERGTFEAEGWRLRKDGSRFWANVVIDPIRDATGTLVGFAKITRDISERKVAQESLRQSEEQFRLLVQGVTDYAIYMLSPAGDVISWNAGAERIKGYRAAEIIGKHFSRFYTEEDRAAGTPARTLAISAKEGRVELEGWRVRKDGSQFWAHVIVDAIRDESGTLVGFAKITRDVTEPRRAAAELEQANLALAHAQKMEAIGQVTGGVAHDFNNLLAVLSNGLQVLAAQSRTHLDVKMIQTMQRAIDRGASLTQQLLSFARQQPLKIEKVNLNALISEFEPMLQRVGNASIRCQVKLASEKPTVLLDGPRFEAALLNLVANSRDAMPDGGTVVVGTEIVELQHGMVGTLPAGAYVRISIADTGTGMSPAVVSRALDPFFTTKEPGRGTGLGLSQVYGFITQSGGDIVIRSVEGEGTTIELYLPKVEDEANAAIEYAGRLSVETVLLVEDEPDLLGAASELFQSIGYEVLVASNASDAVEILKKNPAINILFSDVVMGHGMSGIELAALVRRDYPAVKIVLASGFPLLALRRDHGELGDFTFISKPYRLAELAKVLRAS</sequence>
<dbReference type="InterPro" id="IPR036890">
    <property type="entry name" value="HATPase_C_sf"/>
</dbReference>
<feature type="domain" description="PAC" evidence="8">
    <location>
        <begin position="89"/>
        <end position="141"/>
    </location>
</feature>
<evidence type="ECO:0000256" key="4">
    <source>
        <dbReference type="PROSITE-ProRule" id="PRU00169"/>
    </source>
</evidence>
<dbReference type="EMBL" id="FCOK02000086">
    <property type="protein sequence ID" value="SAL67632.1"/>
    <property type="molecule type" value="Genomic_DNA"/>
</dbReference>
<dbReference type="InterPro" id="IPR000014">
    <property type="entry name" value="PAS"/>
</dbReference>
<feature type="modified residue" description="4-aspartylphosphate" evidence="4">
    <location>
        <position position="575"/>
    </location>
</feature>
<dbReference type="SUPFAM" id="SSF47384">
    <property type="entry name" value="Homodimeric domain of signal transducing histidine kinase"/>
    <property type="match status" value="1"/>
</dbReference>
<dbReference type="Pfam" id="PF00512">
    <property type="entry name" value="HisKA"/>
    <property type="match status" value="1"/>
</dbReference>
<evidence type="ECO:0000313" key="10">
    <source>
        <dbReference type="Proteomes" id="UP000054683"/>
    </source>
</evidence>
<dbReference type="NCBIfam" id="TIGR00229">
    <property type="entry name" value="sensory_box"/>
    <property type="match status" value="2"/>
</dbReference>
<dbReference type="InterPro" id="IPR035965">
    <property type="entry name" value="PAS-like_dom_sf"/>
</dbReference>
<dbReference type="SMART" id="SM00387">
    <property type="entry name" value="HATPase_c"/>
    <property type="match status" value="1"/>
</dbReference>
<dbReference type="InterPro" id="IPR001789">
    <property type="entry name" value="Sig_transdc_resp-reg_receiver"/>
</dbReference>
<dbReference type="InterPro" id="IPR001610">
    <property type="entry name" value="PAC"/>
</dbReference>
<dbReference type="InterPro" id="IPR003594">
    <property type="entry name" value="HATPase_dom"/>
</dbReference>
<feature type="domain" description="PAS" evidence="7">
    <location>
        <begin position="30"/>
        <end position="87"/>
    </location>
</feature>